<organism evidence="4 5">
    <name type="scientific">Paenibacillus peoriae</name>
    <dbReference type="NCBI Taxonomy" id="59893"/>
    <lineage>
        <taxon>Bacteria</taxon>
        <taxon>Bacillati</taxon>
        <taxon>Bacillota</taxon>
        <taxon>Bacilli</taxon>
        <taxon>Bacillales</taxon>
        <taxon>Paenibacillaceae</taxon>
        <taxon>Paenibacillus</taxon>
    </lineage>
</organism>
<gene>
    <name evidence="4" type="ORF">IAQ67_12560</name>
</gene>
<dbReference type="Pfam" id="PF13340">
    <property type="entry name" value="DUF4096"/>
    <property type="match status" value="1"/>
</dbReference>
<evidence type="ECO:0000313" key="5">
    <source>
        <dbReference type="Proteomes" id="UP000516384"/>
    </source>
</evidence>
<evidence type="ECO:0000259" key="3">
    <source>
        <dbReference type="Pfam" id="PF13340"/>
    </source>
</evidence>
<dbReference type="AlphaFoldDB" id="A0A7H0YFA3"/>
<protein>
    <submittedName>
        <fullName evidence="4">IS5 family transposase</fullName>
    </submittedName>
</protein>
<name>A0A7H0YFA3_9BACL</name>
<proteinExistence type="predicted"/>
<evidence type="ECO:0000259" key="2">
    <source>
        <dbReference type="Pfam" id="PF01609"/>
    </source>
</evidence>
<dbReference type="NCBIfam" id="NF033580">
    <property type="entry name" value="transpos_IS5_3"/>
    <property type="match status" value="1"/>
</dbReference>
<dbReference type="GO" id="GO:0003677">
    <property type="term" value="F:DNA binding"/>
    <property type="evidence" value="ECO:0007669"/>
    <property type="project" value="InterPro"/>
</dbReference>
<accession>A0A7H0YFA3</accession>
<feature type="domain" description="Insertion element IS402-like" evidence="3">
    <location>
        <begin position="7"/>
        <end position="80"/>
    </location>
</feature>
<dbReference type="InterPro" id="IPR002559">
    <property type="entry name" value="Transposase_11"/>
</dbReference>
<dbReference type="GO" id="GO:0006313">
    <property type="term" value="P:DNA transposition"/>
    <property type="evidence" value="ECO:0007669"/>
    <property type="project" value="InterPro"/>
</dbReference>
<dbReference type="PANTHER" id="PTHR30007">
    <property type="entry name" value="PHP DOMAIN PROTEIN"/>
    <property type="match status" value="1"/>
</dbReference>
<dbReference type="Pfam" id="PF01609">
    <property type="entry name" value="DDE_Tnp_1"/>
    <property type="match status" value="1"/>
</dbReference>
<evidence type="ECO:0000256" key="1">
    <source>
        <dbReference type="SAM" id="Phobius"/>
    </source>
</evidence>
<keyword evidence="1" id="KW-1133">Transmembrane helix</keyword>
<dbReference type="EMBL" id="CP061172">
    <property type="protein sequence ID" value="QNR69761.1"/>
    <property type="molecule type" value="Genomic_DNA"/>
</dbReference>
<feature type="domain" description="Transposase IS4-like" evidence="2">
    <location>
        <begin position="93"/>
        <end position="250"/>
    </location>
</feature>
<feature type="transmembrane region" description="Helical" evidence="1">
    <location>
        <begin position="236"/>
        <end position="253"/>
    </location>
</feature>
<dbReference type="Proteomes" id="UP000516384">
    <property type="component" value="Chromosome"/>
</dbReference>
<sequence length="254" mass="29544">MRRRYELTDEEWNIVDPLLPPARKKQGGRPPKDRRQMLNAVLWVARTGAPWRDLPSYYGPWSSAYSFFWRLQKANIWGEILKHVAIEPDWEQVMVDATIVRVHQHGAGAKGGKDRQAIGRSRGGLTTKIHAMVDALGYPLRFELTPGQDHDSVTGYRLLHELDFCPGEVLADRAYDTNAILELLQSRAITPVIPSKRNRRVKRPLDSETYKERHLIECFFNKVKNYRRLATRYEKTANMFMAFLTLLSIRLWLK</sequence>
<dbReference type="PANTHER" id="PTHR30007:SF1">
    <property type="entry name" value="BLR1914 PROTEIN"/>
    <property type="match status" value="1"/>
</dbReference>
<keyword evidence="1" id="KW-0812">Transmembrane</keyword>
<reference evidence="4 5" key="1">
    <citation type="submission" date="2020-09" db="EMBL/GenBank/DDBJ databases">
        <title>Characterization of Paenibacillus peoriae strain ZF390 with broad-spectrum antimicrobial activity as a potential biocontrol agent.</title>
        <authorList>
            <person name="Li L."/>
            <person name="Zhao Y."/>
            <person name="Li B."/>
            <person name="Xie X."/>
        </authorList>
    </citation>
    <scope>NUCLEOTIDE SEQUENCE [LARGE SCALE GENOMIC DNA]</scope>
    <source>
        <strain evidence="4 5">ZF390</strain>
    </source>
</reference>
<evidence type="ECO:0000313" key="4">
    <source>
        <dbReference type="EMBL" id="QNR69761.1"/>
    </source>
</evidence>
<keyword evidence="1" id="KW-0472">Membrane</keyword>
<dbReference type="InterPro" id="IPR025161">
    <property type="entry name" value="IS402-like_dom"/>
</dbReference>
<dbReference type="GO" id="GO:0004803">
    <property type="term" value="F:transposase activity"/>
    <property type="evidence" value="ECO:0007669"/>
    <property type="project" value="InterPro"/>
</dbReference>